<gene>
    <name evidence="2" type="ORF">AAFF_G00372120</name>
</gene>
<dbReference type="EMBL" id="JAINUG010000658">
    <property type="protein sequence ID" value="KAJ8362481.1"/>
    <property type="molecule type" value="Genomic_DNA"/>
</dbReference>
<keyword evidence="3" id="KW-1185">Reference proteome</keyword>
<evidence type="ECO:0000313" key="3">
    <source>
        <dbReference type="Proteomes" id="UP001221898"/>
    </source>
</evidence>
<reference evidence="2" key="1">
    <citation type="journal article" date="2023" name="Science">
        <title>Genome structures resolve the early diversification of teleost fishes.</title>
        <authorList>
            <person name="Parey E."/>
            <person name="Louis A."/>
            <person name="Montfort J."/>
            <person name="Bouchez O."/>
            <person name="Roques C."/>
            <person name="Iampietro C."/>
            <person name="Lluch J."/>
            <person name="Castinel A."/>
            <person name="Donnadieu C."/>
            <person name="Desvignes T."/>
            <person name="Floi Bucao C."/>
            <person name="Jouanno E."/>
            <person name="Wen M."/>
            <person name="Mejri S."/>
            <person name="Dirks R."/>
            <person name="Jansen H."/>
            <person name="Henkel C."/>
            <person name="Chen W.J."/>
            <person name="Zahm M."/>
            <person name="Cabau C."/>
            <person name="Klopp C."/>
            <person name="Thompson A.W."/>
            <person name="Robinson-Rechavi M."/>
            <person name="Braasch I."/>
            <person name="Lecointre G."/>
            <person name="Bobe J."/>
            <person name="Postlethwait J.H."/>
            <person name="Berthelot C."/>
            <person name="Roest Crollius H."/>
            <person name="Guiguen Y."/>
        </authorList>
    </citation>
    <scope>NUCLEOTIDE SEQUENCE</scope>
    <source>
        <strain evidence="2">NC1722</strain>
    </source>
</reference>
<dbReference type="AlphaFoldDB" id="A0AAD7R4J1"/>
<dbReference type="SUPFAM" id="SSF56672">
    <property type="entry name" value="DNA/RNA polymerases"/>
    <property type="match status" value="1"/>
</dbReference>
<comment type="caution">
    <text evidence="2">The sequence shown here is derived from an EMBL/GenBank/DDBJ whole genome shotgun (WGS) entry which is preliminary data.</text>
</comment>
<name>A0AAD7R4J1_9TELE</name>
<dbReference type="Gene3D" id="3.10.10.10">
    <property type="entry name" value="HIV Type 1 Reverse Transcriptase, subunit A, domain 1"/>
    <property type="match status" value="1"/>
</dbReference>
<evidence type="ECO:0000313" key="2">
    <source>
        <dbReference type="EMBL" id="KAJ8362481.1"/>
    </source>
</evidence>
<organism evidence="2 3">
    <name type="scientific">Aldrovandia affinis</name>
    <dbReference type="NCBI Taxonomy" id="143900"/>
    <lineage>
        <taxon>Eukaryota</taxon>
        <taxon>Metazoa</taxon>
        <taxon>Chordata</taxon>
        <taxon>Craniata</taxon>
        <taxon>Vertebrata</taxon>
        <taxon>Euteleostomi</taxon>
        <taxon>Actinopterygii</taxon>
        <taxon>Neopterygii</taxon>
        <taxon>Teleostei</taxon>
        <taxon>Notacanthiformes</taxon>
        <taxon>Halosauridae</taxon>
        <taxon>Aldrovandia</taxon>
    </lineage>
</organism>
<dbReference type="InterPro" id="IPR043502">
    <property type="entry name" value="DNA/RNA_pol_sf"/>
</dbReference>
<protein>
    <submittedName>
        <fullName evidence="2">Uncharacterized protein</fullName>
    </submittedName>
</protein>
<dbReference type="PANTHER" id="PTHR24559">
    <property type="entry name" value="TRANSPOSON TY3-I GAG-POL POLYPROTEIN"/>
    <property type="match status" value="1"/>
</dbReference>
<dbReference type="Proteomes" id="UP001221898">
    <property type="component" value="Unassembled WGS sequence"/>
</dbReference>
<evidence type="ECO:0000256" key="1">
    <source>
        <dbReference type="SAM" id="Coils"/>
    </source>
</evidence>
<dbReference type="PANTHER" id="PTHR24559:SF444">
    <property type="entry name" value="REVERSE TRANSCRIPTASE DOMAIN-CONTAINING PROTEIN"/>
    <property type="match status" value="1"/>
</dbReference>
<proteinExistence type="predicted"/>
<sequence length="318" mass="35756">MAAAGVIEPSDSPWAAPAVFVRKKDDGWRFCVDYRRLNAMTKNDSYPLPRINDALDFISGSAGCREPGPCSFGSAVEADLRHPLPGAGLRTRLKEDGNQILESFQAEQSKGQQLQEKIRMLEQDRVILQSEKIHLEQQAKIMQQNLDSKDLCQDSDSTVQQSPTANVGKVMIEVNAHPEEIKRPVFVPSLIKRKAAQIVSERRDKELKTKEALKSHKQNVKTIEEQHQKAELSYKAEIKSLQKKLQENKTRAWSSEQALAEEKKMTANLQNHRISSISQHQTPHRLTVLEPSGGGGHPPCSKTPPQLLNFHVLIFCEM</sequence>
<accession>A0AAD7R4J1</accession>
<dbReference type="InterPro" id="IPR053134">
    <property type="entry name" value="RNA-dir_DNA_polymerase"/>
</dbReference>
<feature type="coiled-coil region" evidence="1">
    <location>
        <begin position="104"/>
        <end position="138"/>
    </location>
</feature>
<keyword evidence="1" id="KW-0175">Coiled coil</keyword>